<dbReference type="UniPathway" id="UPA00079"/>
<dbReference type="InterPro" id="IPR027024">
    <property type="entry name" value="UCP027386_ABC_sbc_TM0202"/>
</dbReference>
<reference evidence="1 2" key="1">
    <citation type="submission" date="2017-09" db="EMBL/GenBank/DDBJ databases">
        <title>Pseudomonas abyssi sp. nov. isolated from Abyssopelagic Water.</title>
        <authorList>
            <person name="Wei Y."/>
        </authorList>
    </citation>
    <scope>NUCLEOTIDE SEQUENCE [LARGE SCALE GENOMIC DNA]</scope>
    <source>
        <strain evidence="1 2">MT5</strain>
    </source>
</reference>
<dbReference type="Gene3D" id="3.40.190.10">
    <property type="entry name" value="Periplasmic binding protein-like II"/>
    <property type="match status" value="2"/>
</dbReference>
<protein>
    <submittedName>
        <fullName evidence="1">ABC transporter substrate-binding protein</fullName>
    </submittedName>
</protein>
<dbReference type="PIRSF" id="PIRSF027386">
    <property type="entry name" value="UCP027386_ABC_sbc_TM0202"/>
    <property type="match status" value="1"/>
</dbReference>
<gene>
    <name evidence="1" type="ORF">CNQ84_14345</name>
</gene>
<sequence length="324" mass="35329">MLLCGKTTLSQADPQMQRLVFAGPPASVSYPLIEMLDSGALDELAQEVEFIQWTNPDQLRALVLQGEVDFVAVPTNVAANLYNRGVPLQLLNVSTWGALWMVSREPGRTRLADFKGEEIAIPFRADMPDIVFGLLAEKEGLEPSKDFQLRYTSTPLDAVALLLTRRIDHALLADPAVALVLRKSGSFPVSVVAPELHRSVNLQALWGELMDTEPRIPQAGIAVLGASRDNPALVQQVEQAYRAAAERCYEQPQVCGRRVAQRIRLLSPEAVADALAVQPRHYASAQAARPELEAFFQLLLERQSASVGGQLPTDAFYGGSAAAH</sequence>
<dbReference type="EMBL" id="NTMR01000019">
    <property type="protein sequence ID" value="PBK03543.1"/>
    <property type="molecule type" value="Genomic_DNA"/>
</dbReference>
<organism evidence="1 2">
    <name type="scientific">Pseudomonas abyssi</name>
    <dbReference type="NCBI Taxonomy" id="170540"/>
    <lineage>
        <taxon>Bacteria</taxon>
        <taxon>Pseudomonadati</taxon>
        <taxon>Pseudomonadota</taxon>
        <taxon>Gammaproteobacteria</taxon>
        <taxon>Pseudomonadales</taxon>
        <taxon>Pseudomonadaceae</taxon>
        <taxon>Pseudomonas</taxon>
    </lineage>
</organism>
<accession>A0A2A3MFG7</accession>
<dbReference type="PANTHER" id="PTHR30024:SF46">
    <property type="entry name" value="ABC TRANSPORTER, SUBSTRATE-BINDING LIPOPROTEIN"/>
    <property type="match status" value="1"/>
</dbReference>
<comment type="caution">
    <text evidence="1">The sequence shown here is derived from an EMBL/GenBank/DDBJ whole genome shotgun (WGS) entry which is preliminary data.</text>
</comment>
<dbReference type="SUPFAM" id="SSF53850">
    <property type="entry name" value="Periplasmic binding protein-like II"/>
    <property type="match status" value="1"/>
</dbReference>
<evidence type="ECO:0000313" key="2">
    <source>
        <dbReference type="Proteomes" id="UP000242313"/>
    </source>
</evidence>
<keyword evidence="2" id="KW-1185">Reference proteome</keyword>
<dbReference type="Proteomes" id="UP000242313">
    <property type="component" value="Unassembled WGS sequence"/>
</dbReference>
<name>A0A2A3MFG7_9PSED</name>
<dbReference type="AlphaFoldDB" id="A0A2A3MFG7"/>
<proteinExistence type="predicted"/>
<dbReference type="GO" id="GO:0009234">
    <property type="term" value="P:menaquinone biosynthetic process"/>
    <property type="evidence" value="ECO:0007669"/>
    <property type="project" value="UniProtKB-UniPathway"/>
</dbReference>
<evidence type="ECO:0000313" key="1">
    <source>
        <dbReference type="EMBL" id="PBK03543.1"/>
    </source>
</evidence>
<dbReference type="PANTHER" id="PTHR30024">
    <property type="entry name" value="ALIPHATIC SULFONATES-BINDING PROTEIN-RELATED"/>
    <property type="match status" value="1"/>
</dbReference>